<dbReference type="RefSeq" id="WP_143383576.1">
    <property type="nucleotide sequence ID" value="NZ_FOOC01000001.1"/>
</dbReference>
<evidence type="ECO:0000256" key="1">
    <source>
        <dbReference type="SAM" id="Phobius"/>
    </source>
</evidence>
<dbReference type="Proteomes" id="UP000199771">
    <property type="component" value="Unassembled WGS sequence"/>
</dbReference>
<feature type="signal peptide" evidence="2">
    <location>
        <begin position="1"/>
        <end position="27"/>
    </location>
</feature>
<keyword evidence="1" id="KW-1133">Transmembrane helix</keyword>
<dbReference type="EMBL" id="FOOC01000001">
    <property type="protein sequence ID" value="SFF21973.1"/>
    <property type="molecule type" value="Genomic_DNA"/>
</dbReference>
<evidence type="ECO:0000313" key="4">
    <source>
        <dbReference type="Proteomes" id="UP000199771"/>
    </source>
</evidence>
<reference evidence="3 4" key="1">
    <citation type="submission" date="2016-10" db="EMBL/GenBank/DDBJ databases">
        <authorList>
            <person name="de Groot N.N."/>
        </authorList>
    </citation>
    <scope>NUCLEOTIDE SEQUENCE [LARGE SCALE GENOMIC DNA]</scope>
    <source>
        <strain evidence="3 4">DSM 23609</strain>
    </source>
</reference>
<accession>A0A1I2GXT9</accession>
<organism evidence="3 4">
    <name type="scientific">Fontimonas thermophila</name>
    <dbReference type="NCBI Taxonomy" id="1076937"/>
    <lineage>
        <taxon>Bacteria</taxon>
        <taxon>Pseudomonadati</taxon>
        <taxon>Pseudomonadota</taxon>
        <taxon>Gammaproteobacteria</taxon>
        <taxon>Nevskiales</taxon>
        <taxon>Nevskiaceae</taxon>
        <taxon>Fontimonas</taxon>
    </lineage>
</organism>
<keyword evidence="1" id="KW-0812">Transmembrane</keyword>
<keyword evidence="1" id="KW-0472">Membrane</keyword>
<evidence type="ECO:0000256" key="2">
    <source>
        <dbReference type="SAM" id="SignalP"/>
    </source>
</evidence>
<sequence>MTSFRRFTAAVCAVAVGLQGATPLAWAQETIAPMVGIHGSWGGQQPVALRLGVGLQISDAPPGRIQALQTVPIGADSYSAYVPIGSLPLMGAADPASAIDTDEILAADQKGSDQKSSGKGAVIGVALVLGGLAAIALIGERALKKSLDSGSGSG</sequence>
<proteinExistence type="predicted"/>
<name>A0A1I2GXT9_9GAMM</name>
<gene>
    <name evidence="3" type="ORF">SAMN04488120_1015</name>
</gene>
<dbReference type="STRING" id="1076937.SAMN04488120_1015"/>
<feature type="transmembrane region" description="Helical" evidence="1">
    <location>
        <begin position="120"/>
        <end position="139"/>
    </location>
</feature>
<feature type="chain" id="PRO_5011715955" evidence="2">
    <location>
        <begin position="28"/>
        <end position="154"/>
    </location>
</feature>
<keyword evidence="4" id="KW-1185">Reference proteome</keyword>
<dbReference type="AlphaFoldDB" id="A0A1I2GXT9"/>
<evidence type="ECO:0000313" key="3">
    <source>
        <dbReference type="EMBL" id="SFF21973.1"/>
    </source>
</evidence>
<keyword evidence="2" id="KW-0732">Signal</keyword>
<protein>
    <submittedName>
        <fullName evidence="3">Uncharacterized protein</fullName>
    </submittedName>
</protein>